<dbReference type="SUPFAM" id="SSF117892">
    <property type="entry name" value="Band 7/SPFH domain"/>
    <property type="match status" value="1"/>
</dbReference>
<evidence type="ECO:0000256" key="1">
    <source>
        <dbReference type="ARBA" id="ARBA00004167"/>
    </source>
</evidence>
<organism evidence="4 5">
    <name type="scientific">Engelhardtia mirabilis</name>
    <dbReference type="NCBI Taxonomy" id="2528011"/>
    <lineage>
        <taxon>Bacteria</taxon>
        <taxon>Pseudomonadati</taxon>
        <taxon>Planctomycetota</taxon>
        <taxon>Planctomycetia</taxon>
        <taxon>Planctomycetia incertae sedis</taxon>
        <taxon>Engelhardtia</taxon>
    </lineage>
</organism>
<evidence type="ECO:0000256" key="2">
    <source>
        <dbReference type="SAM" id="Coils"/>
    </source>
</evidence>
<gene>
    <name evidence="4" type="ORF">Pla133_17180</name>
</gene>
<reference evidence="4 5" key="1">
    <citation type="submission" date="2019-02" db="EMBL/GenBank/DDBJ databases">
        <title>Deep-cultivation of Planctomycetes and their phenomic and genomic characterization uncovers novel biology.</title>
        <authorList>
            <person name="Wiegand S."/>
            <person name="Jogler M."/>
            <person name="Boedeker C."/>
            <person name="Pinto D."/>
            <person name="Vollmers J."/>
            <person name="Rivas-Marin E."/>
            <person name="Kohn T."/>
            <person name="Peeters S.H."/>
            <person name="Heuer A."/>
            <person name="Rast P."/>
            <person name="Oberbeckmann S."/>
            <person name="Bunk B."/>
            <person name="Jeske O."/>
            <person name="Meyerdierks A."/>
            <person name="Storesund J.E."/>
            <person name="Kallscheuer N."/>
            <person name="Luecker S."/>
            <person name="Lage O.M."/>
            <person name="Pohl T."/>
            <person name="Merkel B.J."/>
            <person name="Hornburger P."/>
            <person name="Mueller R.-W."/>
            <person name="Bruemmer F."/>
            <person name="Labrenz M."/>
            <person name="Spormann A.M."/>
            <person name="Op den Camp H."/>
            <person name="Overmann J."/>
            <person name="Amann R."/>
            <person name="Jetten M.S.M."/>
            <person name="Mascher T."/>
            <person name="Medema M.H."/>
            <person name="Devos D.P."/>
            <person name="Kaster A.-K."/>
            <person name="Ovreas L."/>
            <person name="Rohde M."/>
            <person name="Galperin M.Y."/>
            <person name="Jogler C."/>
        </authorList>
    </citation>
    <scope>NUCLEOTIDE SEQUENCE [LARGE SCALE GENOMIC DNA]</scope>
    <source>
        <strain evidence="4 5">Pla133</strain>
    </source>
</reference>
<feature type="coiled-coil region" evidence="2">
    <location>
        <begin position="208"/>
        <end position="290"/>
    </location>
</feature>
<feature type="domain" description="Band 7" evidence="3">
    <location>
        <begin position="34"/>
        <end position="219"/>
    </location>
</feature>
<keyword evidence="5" id="KW-1185">Reference proteome</keyword>
<evidence type="ECO:0000259" key="3">
    <source>
        <dbReference type="Pfam" id="PF01145"/>
    </source>
</evidence>
<name>A0A518BI45_9BACT</name>
<dbReference type="Gene3D" id="3.30.479.30">
    <property type="entry name" value="Band 7 domain"/>
    <property type="match status" value="1"/>
</dbReference>
<evidence type="ECO:0000313" key="5">
    <source>
        <dbReference type="Proteomes" id="UP000316921"/>
    </source>
</evidence>
<sequence>MRLAIEGVLWAGGLGGLALSLAGGALVANCLHWVPVGMVGVLVDDSRGVIPVEYEAGRHWVAPGDSQWRLLPAGTRDASFNLGDEGQPLEIRTSDDQTARVAASALWRIAPGRAWSVVAGGLDERLPERVRDVIEDVARTELARLGSEDWFDVAARRGVLDEMSPRLAEALAPLEVELVDLVLLDVEFSLEYTKKLQQKQSAVQNLRRAEASDAVERVQRELEQLKQEAQTELARLLADSSLERAQRRAEVERDLEQRVGQAKLEAATIKAEAERALARAEAAGQRAVADAQAESQRLRLESLARPGGQAFLARRAAQGLTIERVQLDPGDEGVPSVLDLDQLQGLLAGG</sequence>
<accession>A0A518BI45</accession>
<dbReference type="AlphaFoldDB" id="A0A518BI45"/>
<evidence type="ECO:0000313" key="4">
    <source>
        <dbReference type="EMBL" id="QDU66642.1"/>
    </source>
</evidence>
<comment type="subcellular location">
    <subcellularLocation>
        <location evidence="1">Membrane</location>
        <topology evidence="1">Single-pass membrane protein</topology>
    </subcellularLocation>
</comment>
<dbReference type="Proteomes" id="UP000316921">
    <property type="component" value="Chromosome"/>
</dbReference>
<dbReference type="EMBL" id="CP036287">
    <property type="protein sequence ID" value="QDU66642.1"/>
    <property type="molecule type" value="Genomic_DNA"/>
</dbReference>
<protein>
    <submittedName>
        <fullName evidence="4">SPFH domain / Band 7 family protein</fullName>
    </submittedName>
</protein>
<dbReference type="InterPro" id="IPR036013">
    <property type="entry name" value="Band_7/SPFH_dom_sf"/>
</dbReference>
<dbReference type="GO" id="GO:0016020">
    <property type="term" value="C:membrane"/>
    <property type="evidence" value="ECO:0007669"/>
    <property type="project" value="UniProtKB-SubCell"/>
</dbReference>
<dbReference type="Pfam" id="PF01145">
    <property type="entry name" value="Band_7"/>
    <property type="match status" value="1"/>
</dbReference>
<keyword evidence="2" id="KW-0175">Coiled coil</keyword>
<dbReference type="RefSeq" id="WP_145064459.1">
    <property type="nucleotide sequence ID" value="NZ_CP036287.1"/>
</dbReference>
<dbReference type="KEGG" id="pbap:Pla133_17180"/>
<dbReference type="InterPro" id="IPR001107">
    <property type="entry name" value="Band_7"/>
</dbReference>
<proteinExistence type="predicted"/>